<dbReference type="Proteomes" id="UP000029981">
    <property type="component" value="Chromosome 1"/>
</dbReference>
<sequence>MRRQHLPIVFINIVHINLQLSLNNRLRHYWHIHRCRLVLQRGRNGKRQSVQRRFGDRGNHTRRRRGGGGRRRNRGLVIEMRRVSKTGGGLVLGKSSENSEGFRQRKTLVMLEVMNMVTRS</sequence>
<dbReference type="AlphaFoldDB" id="A0A0A0LVG4"/>
<gene>
    <name evidence="2" type="ORF">Csa_1G166000</name>
</gene>
<protein>
    <submittedName>
        <fullName evidence="2">Uncharacterized protein</fullName>
    </submittedName>
</protein>
<feature type="compositionally biased region" description="Basic residues" evidence="1">
    <location>
        <begin position="60"/>
        <end position="74"/>
    </location>
</feature>
<proteinExistence type="predicted"/>
<reference evidence="2 3" key="3">
    <citation type="journal article" date="2010" name="BMC Genomics">
        <title>Transcriptome sequencing and comparative analysis of cucumber flowers with different sex types.</title>
        <authorList>
            <person name="Guo S."/>
            <person name="Zheng Y."/>
            <person name="Joung J.G."/>
            <person name="Liu S."/>
            <person name="Zhang Z."/>
            <person name="Crasta O.R."/>
            <person name="Sobral B.W."/>
            <person name="Xu Y."/>
            <person name="Huang S."/>
            <person name="Fei Z."/>
        </authorList>
    </citation>
    <scope>NUCLEOTIDE SEQUENCE [LARGE SCALE GENOMIC DNA]</scope>
    <source>
        <strain evidence="3">cv. 9930</strain>
    </source>
</reference>
<reference evidence="2 3" key="1">
    <citation type="journal article" date="2009" name="Nat. Genet.">
        <title>The genome of the cucumber, Cucumis sativus L.</title>
        <authorList>
            <person name="Huang S."/>
            <person name="Li R."/>
            <person name="Zhang Z."/>
            <person name="Li L."/>
            <person name="Gu X."/>
            <person name="Fan W."/>
            <person name="Lucas W.J."/>
            <person name="Wang X."/>
            <person name="Xie B."/>
            <person name="Ni P."/>
            <person name="Ren Y."/>
            <person name="Zhu H."/>
            <person name="Li J."/>
            <person name="Lin K."/>
            <person name="Jin W."/>
            <person name="Fei Z."/>
            <person name="Li G."/>
            <person name="Staub J."/>
            <person name="Kilian A."/>
            <person name="van der Vossen E.A."/>
            <person name="Wu Y."/>
            <person name="Guo J."/>
            <person name="He J."/>
            <person name="Jia Z."/>
            <person name="Ren Y."/>
            <person name="Tian G."/>
            <person name="Lu Y."/>
            <person name="Ruan J."/>
            <person name="Qian W."/>
            <person name="Wang M."/>
            <person name="Huang Q."/>
            <person name="Li B."/>
            <person name="Xuan Z."/>
            <person name="Cao J."/>
            <person name="Asan"/>
            <person name="Wu Z."/>
            <person name="Zhang J."/>
            <person name="Cai Q."/>
            <person name="Bai Y."/>
            <person name="Zhao B."/>
            <person name="Han Y."/>
            <person name="Li Y."/>
            <person name="Li X."/>
            <person name="Wang S."/>
            <person name="Shi Q."/>
            <person name="Liu S."/>
            <person name="Cho W.K."/>
            <person name="Kim J.Y."/>
            <person name="Xu Y."/>
            <person name="Heller-Uszynska K."/>
            <person name="Miao H."/>
            <person name="Cheng Z."/>
            <person name="Zhang S."/>
            <person name="Wu J."/>
            <person name="Yang Y."/>
            <person name="Kang H."/>
            <person name="Li M."/>
            <person name="Liang H."/>
            <person name="Ren X."/>
            <person name="Shi Z."/>
            <person name="Wen M."/>
            <person name="Jian M."/>
            <person name="Yang H."/>
            <person name="Zhang G."/>
            <person name="Yang Z."/>
            <person name="Chen R."/>
            <person name="Liu S."/>
            <person name="Li J."/>
            <person name="Ma L."/>
            <person name="Liu H."/>
            <person name="Zhou Y."/>
            <person name="Zhao J."/>
            <person name="Fang X."/>
            <person name="Li G."/>
            <person name="Fang L."/>
            <person name="Li Y."/>
            <person name="Liu D."/>
            <person name="Zheng H."/>
            <person name="Zhang Y."/>
            <person name="Qin N."/>
            <person name="Li Z."/>
            <person name="Yang G."/>
            <person name="Yang S."/>
            <person name="Bolund L."/>
            <person name="Kristiansen K."/>
            <person name="Zheng H."/>
            <person name="Li S."/>
            <person name="Zhang X."/>
            <person name="Yang H."/>
            <person name="Wang J."/>
            <person name="Sun R."/>
            <person name="Zhang B."/>
            <person name="Jiang S."/>
            <person name="Wang J."/>
            <person name="Du Y."/>
            <person name="Li S."/>
        </authorList>
    </citation>
    <scope>NUCLEOTIDE SEQUENCE [LARGE SCALE GENOMIC DNA]</scope>
    <source>
        <strain evidence="3">cv. 9930</strain>
    </source>
</reference>
<reference evidence="2 3" key="4">
    <citation type="journal article" date="2011" name="BMC Genomics">
        <title>RNA-Seq improves annotation of protein-coding genes in the cucumber genome.</title>
        <authorList>
            <person name="Li Z."/>
            <person name="Zhang Z."/>
            <person name="Yan P."/>
            <person name="Huang S."/>
            <person name="Fei Z."/>
            <person name="Lin K."/>
        </authorList>
    </citation>
    <scope>NUCLEOTIDE SEQUENCE [LARGE SCALE GENOMIC DNA]</scope>
    <source>
        <strain evidence="3">cv. 9930</strain>
    </source>
</reference>
<reference evidence="2 3" key="2">
    <citation type="journal article" date="2009" name="PLoS ONE">
        <title>An integrated genetic and cytogenetic map of the cucumber genome.</title>
        <authorList>
            <person name="Ren Y."/>
            <person name="Zhang Z."/>
            <person name="Liu J."/>
            <person name="Staub J.E."/>
            <person name="Han Y."/>
            <person name="Cheng Z."/>
            <person name="Li X."/>
            <person name="Lu J."/>
            <person name="Miao H."/>
            <person name="Kang H."/>
            <person name="Xie B."/>
            <person name="Gu X."/>
            <person name="Wang X."/>
            <person name="Du Y."/>
            <person name="Jin W."/>
            <person name="Huang S."/>
        </authorList>
    </citation>
    <scope>NUCLEOTIDE SEQUENCE [LARGE SCALE GENOMIC DNA]</scope>
    <source>
        <strain evidence="3">cv. 9930</strain>
    </source>
</reference>
<name>A0A0A0LVG4_CUCSA</name>
<evidence type="ECO:0000313" key="3">
    <source>
        <dbReference type="Proteomes" id="UP000029981"/>
    </source>
</evidence>
<evidence type="ECO:0000313" key="2">
    <source>
        <dbReference type="EMBL" id="KGN64944.1"/>
    </source>
</evidence>
<accession>A0A0A0LVG4</accession>
<evidence type="ECO:0000256" key="1">
    <source>
        <dbReference type="SAM" id="MobiDB-lite"/>
    </source>
</evidence>
<dbReference type="EMBL" id="CM002922">
    <property type="protein sequence ID" value="KGN64944.1"/>
    <property type="molecule type" value="Genomic_DNA"/>
</dbReference>
<keyword evidence="3" id="KW-1185">Reference proteome</keyword>
<feature type="region of interest" description="Disordered" evidence="1">
    <location>
        <begin position="43"/>
        <end position="75"/>
    </location>
</feature>
<organism evidence="2 3">
    <name type="scientific">Cucumis sativus</name>
    <name type="common">Cucumber</name>
    <dbReference type="NCBI Taxonomy" id="3659"/>
    <lineage>
        <taxon>Eukaryota</taxon>
        <taxon>Viridiplantae</taxon>
        <taxon>Streptophyta</taxon>
        <taxon>Embryophyta</taxon>
        <taxon>Tracheophyta</taxon>
        <taxon>Spermatophyta</taxon>
        <taxon>Magnoliopsida</taxon>
        <taxon>eudicotyledons</taxon>
        <taxon>Gunneridae</taxon>
        <taxon>Pentapetalae</taxon>
        <taxon>rosids</taxon>
        <taxon>fabids</taxon>
        <taxon>Cucurbitales</taxon>
        <taxon>Cucurbitaceae</taxon>
        <taxon>Benincaseae</taxon>
        <taxon>Cucumis</taxon>
    </lineage>
</organism>
<dbReference type="Gramene" id="KGN64944">
    <property type="protein sequence ID" value="KGN64944"/>
    <property type="gene ID" value="Csa_1G166000"/>
</dbReference>